<evidence type="ECO:0000256" key="1">
    <source>
        <dbReference type="SAM" id="Phobius"/>
    </source>
</evidence>
<protein>
    <submittedName>
        <fullName evidence="2">Uncharacterized protein</fullName>
    </submittedName>
</protein>
<comment type="caution">
    <text evidence="2">The sequence shown here is derived from an EMBL/GenBank/DDBJ whole genome shotgun (WGS) entry which is preliminary data.</text>
</comment>
<dbReference type="EMBL" id="MASU01000002">
    <property type="protein sequence ID" value="PXY38135.1"/>
    <property type="molecule type" value="Genomic_DNA"/>
</dbReference>
<reference evidence="2 3" key="1">
    <citation type="submission" date="2016-07" db="EMBL/GenBank/DDBJ databases">
        <title>Draft genome sequence of Prauserella sp. YIM 121212, isolated from alkaline soil.</title>
        <authorList>
            <person name="Ruckert C."/>
            <person name="Albersmeier A."/>
            <person name="Jiang C.-L."/>
            <person name="Jiang Y."/>
            <person name="Kalinowski J."/>
            <person name="Schneider O."/>
            <person name="Winkler A."/>
            <person name="Zotchev S.B."/>
        </authorList>
    </citation>
    <scope>NUCLEOTIDE SEQUENCE [LARGE SCALE GENOMIC DNA]</scope>
    <source>
        <strain evidence="2 3">YIM 121212</strain>
    </source>
</reference>
<dbReference type="AlphaFoldDB" id="A0A318LXF3"/>
<organism evidence="2 3">
    <name type="scientific">Prauserella flavalba</name>
    <dbReference type="NCBI Taxonomy" id="1477506"/>
    <lineage>
        <taxon>Bacteria</taxon>
        <taxon>Bacillati</taxon>
        <taxon>Actinomycetota</taxon>
        <taxon>Actinomycetes</taxon>
        <taxon>Pseudonocardiales</taxon>
        <taxon>Pseudonocardiaceae</taxon>
        <taxon>Prauserella</taxon>
    </lineage>
</organism>
<keyword evidence="1" id="KW-0812">Transmembrane</keyword>
<proteinExistence type="predicted"/>
<sequence>MLKRAGRYTFSQRLLLILLALAFAATAVLQAFLAGSMSEWWPAVLAAALALAALWCLIAAARAWDGTEKRRL</sequence>
<dbReference type="Proteomes" id="UP000247892">
    <property type="component" value="Unassembled WGS sequence"/>
</dbReference>
<accession>A0A318LXF3</accession>
<feature type="transmembrane region" description="Helical" evidence="1">
    <location>
        <begin position="40"/>
        <end position="64"/>
    </location>
</feature>
<evidence type="ECO:0000313" key="3">
    <source>
        <dbReference type="Proteomes" id="UP000247892"/>
    </source>
</evidence>
<keyword evidence="1" id="KW-1133">Transmembrane helix</keyword>
<name>A0A318LXF3_9PSEU</name>
<dbReference type="RefSeq" id="WP_110335007.1">
    <property type="nucleotide sequence ID" value="NZ_JBHVKT010000008.1"/>
</dbReference>
<keyword evidence="1" id="KW-0472">Membrane</keyword>
<gene>
    <name evidence="2" type="ORF">BA062_03450</name>
</gene>
<evidence type="ECO:0000313" key="2">
    <source>
        <dbReference type="EMBL" id="PXY38135.1"/>
    </source>
</evidence>
<keyword evidence="3" id="KW-1185">Reference proteome</keyword>